<evidence type="ECO:0000313" key="2">
    <source>
        <dbReference type="EMBL" id="AAA86394.1"/>
    </source>
</evidence>
<gene>
    <name evidence="2" type="primary">MURF4</name>
</gene>
<keyword evidence="1" id="KW-1133">Transmembrane helix</keyword>
<proteinExistence type="evidence at transcript level"/>
<protein>
    <submittedName>
        <fullName evidence="2">ATPase subunit 6</fullName>
    </submittedName>
</protein>
<dbReference type="EMBL" id="U30222">
    <property type="protein sequence ID" value="AAA86394.1"/>
    <property type="molecule type" value="mRNA"/>
</dbReference>
<reference evidence="2" key="1">
    <citation type="journal article" date="1994" name="Nature">
        <title>Evolution of RNA editing in kinetoplastid protozoa.</title>
        <authorList>
            <person name="Maslov D.A."/>
            <person name="Avila H.A."/>
            <person name="Lake J.A."/>
            <person name="Simpson L."/>
        </authorList>
    </citation>
    <scope>NUCLEOTIDE SEQUENCE</scope>
    <source>
        <strain evidence="2">C1</strain>
    </source>
</reference>
<sequence>MFLFFFCDVFIIRSCICIMYMVWSRIYVVFYLNCLILCTELLYF</sequence>
<evidence type="ECO:0000256" key="1">
    <source>
        <dbReference type="SAM" id="Phobius"/>
    </source>
</evidence>
<accession>Q31760</accession>
<dbReference type="AlphaFoldDB" id="Q31760"/>
<keyword evidence="1" id="KW-0812">Transmembrane</keyword>
<geneLocation type="mitochondrion" evidence="2"/>
<keyword evidence="1" id="KW-0472">Membrane</keyword>
<name>Q31760_CRIFA</name>
<organism evidence="2">
    <name type="scientific">Crithidia fasciculata</name>
    <dbReference type="NCBI Taxonomy" id="5656"/>
    <lineage>
        <taxon>Eukaryota</taxon>
        <taxon>Discoba</taxon>
        <taxon>Euglenozoa</taxon>
        <taxon>Kinetoplastea</taxon>
        <taxon>Metakinetoplastina</taxon>
        <taxon>Trypanosomatida</taxon>
        <taxon>Trypanosomatidae</taxon>
        <taxon>Leishmaniinae</taxon>
        <taxon>Crithidia</taxon>
    </lineage>
</organism>
<keyword evidence="2" id="KW-0496">Mitochondrion</keyword>
<feature type="transmembrane region" description="Helical" evidence="1">
    <location>
        <begin position="24"/>
        <end position="43"/>
    </location>
</feature>
<feature type="non-terminal residue" evidence="2">
    <location>
        <position position="44"/>
    </location>
</feature>
<reference evidence="2" key="2">
    <citation type="journal article" date="1995" name="RNA">
        <title>Minicircle-encoded guide RNAs from Crithidia fasciculata.</title>
        <authorList>
            <person name="Yasuhira S."/>
            <person name="Simpson L."/>
        </authorList>
    </citation>
    <scope>NUCLEOTIDE SEQUENCE</scope>
    <source>
        <strain evidence="2">C1</strain>
    </source>
</reference>